<dbReference type="Proteomes" id="UP000789706">
    <property type="component" value="Unassembled WGS sequence"/>
</dbReference>
<sequence>MSQPNLPTMFPSTIMPPLASNPPSHSVIGRVGKVVHKLRTTSDTLGNISDAVLGEWDEYQHALQVLQAILKLLQHGLHKLLHREELFPSPLNNAINDSCAQNGVISQTINNAINDSCAQNGAISQTINNAINDSCVQNGAISQTINNAINNACAQNGAINQTINNVINESCAQNGNIYNLIDVRARTINANATRNTDLLQELPNSRGIYPSTANIHFPRNRSALQNLTRAQINILLNYYNQPTGANIPVFREALRVFIGVPPF</sequence>
<gene>
    <name evidence="1" type="ORF">DEBURN_LOCUS6666</name>
</gene>
<keyword evidence="2" id="KW-1185">Reference proteome</keyword>
<evidence type="ECO:0000313" key="1">
    <source>
        <dbReference type="EMBL" id="CAG8542191.1"/>
    </source>
</evidence>
<organism evidence="1 2">
    <name type="scientific">Diversispora eburnea</name>
    <dbReference type="NCBI Taxonomy" id="1213867"/>
    <lineage>
        <taxon>Eukaryota</taxon>
        <taxon>Fungi</taxon>
        <taxon>Fungi incertae sedis</taxon>
        <taxon>Mucoromycota</taxon>
        <taxon>Glomeromycotina</taxon>
        <taxon>Glomeromycetes</taxon>
        <taxon>Diversisporales</taxon>
        <taxon>Diversisporaceae</taxon>
        <taxon>Diversispora</taxon>
    </lineage>
</organism>
<comment type="caution">
    <text evidence="1">The sequence shown here is derived from an EMBL/GenBank/DDBJ whole genome shotgun (WGS) entry which is preliminary data.</text>
</comment>
<name>A0A9N9ATK0_9GLOM</name>
<dbReference type="OrthoDB" id="10481163at2759"/>
<reference evidence="1" key="1">
    <citation type="submission" date="2021-06" db="EMBL/GenBank/DDBJ databases">
        <authorList>
            <person name="Kallberg Y."/>
            <person name="Tangrot J."/>
            <person name="Rosling A."/>
        </authorList>
    </citation>
    <scope>NUCLEOTIDE SEQUENCE</scope>
    <source>
        <strain evidence="1">AZ414A</strain>
    </source>
</reference>
<dbReference type="Pfam" id="PF07957">
    <property type="entry name" value="DUF3294"/>
    <property type="match status" value="1"/>
</dbReference>
<protein>
    <submittedName>
        <fullName evidence="1">10966_t:CDS:1</fullName>
    </submittedName>
</protein>
<evidence type="ECO:0000313" key="2">
    <source>
        <dbReference type="Proteomes" id="UP000789706"/>
    </source>
</evidence>
<dbReference type="InterPro" id="IPR012917">
    <property type="entry name" value="DUF3294"/>
</dbReference>
<dbReference type="AlphaFoldDB" id="A0A9N9ATK0"/>
<proteinExistence type="predicted"/>
<accession>A0A9N9ATK0</accession>
<dbReference type="EMBL" id="CAJVPK010000710">
    <property type="protein sequence ID" value="CAG8542191.1"/>
    <property type="molecule type" value="Genomic_DNA"/>
</dbReference>